<dbReference type="Proteomes" id="UP001595556">
    <property type="component" value="Unassembled WGS sequence"/>
</dbReference>
<sequence length="79" mass="9204">MNVDSDTWMCQPMTLLKRGWLTARYVGYYLLRGRWPPNAAEQERRRRAAAAVWAASPRFLHDRHGHPIALIGANEERSR</sequence>
<proteinExistence type="predicted"/>
<organism evidence="1 2">
    <name type="scientific">Piscinibacterium candidicorallinum</name>
    <dbReference type="NCBI Taxonomy" id="1793872"/>
    <lineage>
        <taxon>Bacteria</taxon>
        <taxon>Pseudomonadati</taxon>
        <taxon>Pseudomonadota</taxon>
        <taxon>Betaproteobacteria</taxon>
        <taxon>Burkholderiales</taxon>
        <taxon>Piscinibacterium</taxon>
    </lineage>
</organism>
<name>A0ABV7H1U4_9BURK</name>
<evidence type="ECO:0000313" key="2">
    <source>
        <dbReference type="Proteomes" id="UP001595556"/>
    </source>
</evidence>
<keyword evidence="2" id="KW-1185">Reference proteome</keyword>
<evidence type="ECO:0000313" key="1">
    <source>
        <dbReference type="EMBL" id="MFC3146440.1"/>
    </source>
</evidence>
<gene>
    <name evidence="1" type="ORF">ACFOEN_02150</name>
</gene>
<reference evidence="2" key="1">
    <citation type="journal article" date="2019" name="Int. J. Syst. Evol. Microbiol.">
        <title>The Global Catalogue of Microorganisms (GCM) 10K type strain sequencing project: providing services to taxonomists for standard genome sequencing and annotation.</title>
        <authorList>
            <consortium name="The Broad Institute Genomics Platform"/>
            <consortium name="The Broad Institute Genome Sequencing Center for Infectious Disease"/>
            <person name="Wu L."/>
            <person name="Ma J."/>
        </authorList>
    </citation>
    <scope>NUCLEOTIDE SEQUENCE [LARGE SCALE GENOMIC DNA]</scope>
    <source>
        <strain evidence="2">KCTC 52168</strain>
    </source>
</reference>
<dbReference type="RefSeq" id="WP_377300709.1">
    <property type="nucleotide sequence ID" value="NZ_CP180191.1"/>
</dbReference>
<accession>A0ABV7H1U4</accession>
<comment type="caution">
    <text evidence="1">The sequence shown here is derived from an EMBL/GenBank/DDBJ whole genome shotgun (WGS) entry which is preliminary data.</text>
</comment>
<dbReference type="EMBL" id="JBHRTI010000003">
    <property type="protein sequence ID" value="MFC3146440.1"/>
    <property type="molecule type" value="Genomic_DNA"/>
</dbReference>
<protein>
    <submittedName>
        <fullName evidence="1">Uncharacterized protein</fullName>
    </submittedName>
</protein>